<feature type="transmembrane region" description="Helical" evidence="1">
    <location>
        <begin position="6"/>
        <end position="30"/>
    </location>
</feature>
<organism evidence="2">
    <name type="scientific">Arundo donax</name>
    <name type="common">Giant reed</name>
    <name type="synonym">Donax arundinaceus</name>
    <dbReference type="NCBI Taxonomy" id="35708"/>
    <lineage>
        <taxon>Eukaryota</taxon>
        <taxon>Viridiplantae</taxon>
        <taxon>Streptophyta</taxon>
        <taxon>Embryophyta</taxon>
        <taxon>Tracheophyta</taxon>
        <taxon>Spermatophyta</taxon>
        <taxon>Magnoliopsida</taxon>
        <taxon>Liliopsida</taxon>
        <taxon>Poales</taxon>
        <taxon>Poaceae</taxon>
        <taxon>PACMAD clade</taxon>
        <taxon>Arundinoideae</taxon>
        <taxon>Arundineae</taxon>
        <taxon>Arundo</taxon>
    </lineage>
</organism>
<keyword evidence="1" id="KW-0472">Membrane</keyword>
<sequence>MNLSHSLLNISALLSTFHEVIVALWFYVLCHLKL</sequence>
<reference evidence="2" key="1">
    <citation type="submission" date="2014-09" db="EMBL/GenBank/DDBJ databases">
        <authorList>
            <person name="Magalhaes I.L.F."/>
            <person name="Oliveira U."/>
            <person name="Santos F.R."/>
            <person name="Vidigal T.H.D.A."/>
            <person name="Brescovit A.D."/>
            <person name="Santos A.J."/>
        </authorList>
    </citation>
    <scope>NUCLEOTIDE SEQUENCE</scope>
    <source>
        <tissue evidence="2">Shoot tissue taken approximately 20 cm above the soil surface</tissue>
    </source>
</reference>
<accession>A0A0A9AUY1</accession>
<evidence type="ECO:0000256" key="1">
    <source>
        <dbReference type="SAM" id="Phobius"/>
    </source>
</evidence>
<keyword evidence="1" id="KW-0812">Transmembrane</keyword>
<dbReference type="EMBL" id="GBRH01242351">
    <property type="protein sequence ID" value="JAD55544.1"/>
    <property type="molecule type" value="Transcribed_RNA"/>
</dbReference>
<name>A0A0A9AUY1_ARUDO</name>
<dbReference type="AlphaFoldDB" id="A0A0A9AUY1"/>
<keyword evidence="1" id="KW-1133">Transmembrane helix</keyword>
<evidence type="ECO:0000313" key="2">
    <source>
        <dbReference type="EMBL" id="JAD55544.1"/>
    </source>
</evidence>
<proteinExistence type="predicted"/>
<reference evidence="2" key="2">
    <citation type="journal article" date="2015" name="Data Brief">
        <title>Shoot transcriptome of the giant reed, Arundo donax.</title>
        <authorList>
            <person name="Barrero R.A."/>
            <person name="Guerrero F.D."/>
            <person name="Moolhuijzen P."/>
            <person name="Goolsby J.A."/>
            <person name="Tidwell J."/>
            <person name="Bellgard S.E."/>
            <person name="Bellgard M.I."/>
        </authorList>
    </citation>
    <scope>NUCLEOTIDE SEQUENCE</scope>
    <source>
        <tissue evidence="2">Shoot tissue taken approximately 20 cm above the soil surface</tissue>
    </source>
</reference>
<protein>
    <submittedName>
        <fullName evidence="2">Uncharacterized protein</fullName>
    </submittedName>
</protein>